<comment type="caution">
    <text evidence="2">The sequence shown here is derived from an EMBL/GenBank/DDBJ whole genome shotgun (WGS) entry which is preliminary data.</text>
</comment>
<keyword evidence="1" id="KW-0472">Membrane</keyword>
<proteinExistence type="predicted"/>
<feature type="transmembrane region" description="Helical" evidence="1">
    <location>
        <begin position="6"/>
        <end position="27"/>
    </location>
</feature>
<accession>A0A497E4J8</accession>
<protein>
    <submittedName>
        <fullName evidence="2">Uncharacterized protein</fullName>
    </submittedName>
</protein>
<evidence type="ECO:0000313" key="2">
    <source>
        <dbReference type="EMBL" id="RLE07365.1"/>
    </source>
</evidence>
<sequence>MTTTGIVLTIAIIAVIFIIIIVPIYPITESFPVEKKREVPLKYEVRESYITPVGILDWELEHVTVVENVDEKGGTFTVSSKVYDGDRLVYHASDRKYIGVGQKVKFVFKTEGLSYSTDWRDRYSVHQEVVPPTKIESFVATNHKTEYVNLIAYIQHKKGEISYLWGQKGR</sequence>
<evidence type="ECO:0000256" key="1">
    <source>
        <dbReference type="SAM" id="Phobius"/>
    </source>
</evidence>
<keyword evidence="1" id="KW-0812">Transmembrane</keyword>
<dbReference type="Proteomes" id="UP000279422">
    <property type="component" value="Unassembled WGS sequence"/>
</dbReference>
<keyword evidence="1" id="KW-1133">Transmembrane helix</keyword>
<dbReference type="AlphaFoldDB" id="A0A497E4J8"/>
<dbReference type="EMBL" id="QMPZ01000173">
    <property type="protein sequence ID" value="RLE07365.1"/>
    <property type="molecule type" value="Genomic_DNA"/>
</dbReference>
<organism evidence="2 3">
    <name type="scientific">Aerophobetes bacterium</name>
    <dbReference type="NCBI Taxonomy" id="2030807"/>
    <lineage>
        <taxon>Bacteria</taxon>
        <taxon>Candidatus Aerophobota</taxon>
    </lineage>
</organism>
<evidence type="ECO:0000313" key="3">
    <source>
        <dbReference type="Proteomes" id="UP000279422"/>
    </source>
</evidence>
<gene>
    <name evidence="2" type="ORF">DRJ00_08265</name>
</gene>
<name>A0A497E4J8_UNCAE</name>
<reference evidence="2 3" key="1">
    <citation type="submission" date="2018-06" db="EMBL/GenBank/DDBJ databases">
        <title>Extensive metabolic versatility and redundancy in microbially diverse, dynamic hydrothermal sediments.</title>
        <authorList>
            <person name="Dombrowski N."/>
            <person name="Teske A."/>
            <person name="Baker B.J."/>
        </authorList>
    </citation>
    <scope>NUCLEOTIDE SEQUENCE [LARGE SCALE GENOMIC DNA]</scope>
    <source>
        <strain evidence="2">B47_G16</strain>
    </source>
</reference>